<dbReference type="InterPro" id="IPR029058">
    <property type="entry name" value="AB_hydrolase_fold"/>
</dbReference>
<dbReference type="Gene3D" id="3.10.129.110">
    <property type="entry name" value="Polyketide synthase dehydratase"/>
    <property type="match status" value="1"/>
</dbReference>
<feature type="region of interest" description="Disordered" evidence="5">
    <location>
        <begin position="1934"/>
        <end position="1956"/>
    </location>
</feature>
<reference evidence="9" key="1">
    <citation type="submission" date="2023-06" db="EMBL/GenBank/DDBJ databases">
        <authorList>
            <person name="Noh H."/>
        </authorList>
    </citation>
    <scope>NUCLEOTIDE SEQUENCE</scope>
    <source>
        <strain evidence="9">DUCC20226</strain>
    </source>
</reference>
<dbReference type="Proteomes" id="UP001265746">
    <property type="component" value="Unassembled WGS sequence"/>
</dbReference>
<dbReference type="InterPro" id="IPR006162">
    <property type="entry name" value="Ppantetheine_attach_site"/>
</dbReference>
<feature type="domain" description="Ketosynthase family 3 (KS3)" evidence="7">
    <location>
        <begin position="398"/>
        <end position="850"/>
    </location>
</feature>
<keyword evidence="3" id="KW-0808">Transferase</keyword>
<evidence type="ECO:0000256" key="2">
    <source>
        <dbReference type="ARBA" id="ARBA00022553"/>
    </source>
</evidence>
<feature type="active site" description="Proton acceptor; for dehydratase activity" evidence="4">
    <location>
        <position position="1450"/>
    </location>
</feature>
<dbReference type="InterPro" id="IPR014031">
    <property type="entry name" value="Ketoacyl_synth_C"/>
</dbReference>
<dbReference type="Gene3D" id="3.40.366.10">
    <property type="entry name" value="Malonyl-Coenzyme A Acyl Carrier Protein, domain 2"/>
    <property type="match status" value="2"/>
</dbReference>
<evidence type="ECO:0000256" key="3">
    <source>
        <dbReference type="ARBA" id="ARBA00022679"/>
    </source>
</evidence>
<evidence type="ECO:0000256" key="5">
    <source>
        <dbReference type="SAM" id="MobiDB-lite"/>
    </source>
</evidence>
<feature type="compositionally biased region" description="Polar residues" evidence="5">
    <location>
        <begin position="1751"/>
        <end position="1761"/>
    </location>
</feature>
<dbReference type="InterPro" id="IPR009081">
    <property type="entry name" value="PP-bd_ACP"/>
</dbReference>
<feature type="compositionally biased region" description="Polar residues" evidence="5">
    <location>
        <begin position="1794"/>
        <end position="1804"/>
    </location>
</feature>
<dbReference type="PROSITE" id="PS52019">
    <property type="entry name" value="PKS_MFAS_DH"/>
    <property type="match status" value="1"/>
</dbReference>
<dbReference type="SUPFAM" id="SSF52151">
    <property type="entry name" value="FabD/lysophospholipase-like"/>
    <property type="match status" value="1"/>
</dbReference>
<feature type="domain" description="PKS/mFAS DH" evidence="8">
    <location>
        <begin position="1414"/>
        <end position="1736"/>
    </location>
</feature>
<dbReference type="PROSITE" id="PS52004">
    <property type="entry name" value="KS3_2"/>
    <property type="match status" value="1"/>
</dbReference>
<evidence type="ECO:0000256" key="1">
    <source>
        <dbReference type="ARBA" id="ARBA00022450"/>
    </source>
</evidence>
<dbReference type="InterPro" id="IPR042104">
    <property type="entry name" value="PKS_dehydratase_sf"/>
</dbReference>
<feature type="region of interest" description="C-terminal hotdog fold" evidence="4">
    <location>
        <begin position="1574"/>
        <end position="1736"/>
    </location>
</feature>
<gene>
    <name evidence="9" type="ORF">N8I77_009729</name>
</gene>
<dbReference type="Gene3D" id="3.30.70.3290">
    <property type="match status" value="1"/>
</dbReference>
<dbReference type="PANTHER" id="PTHR43775">
    <property type="entry name" value="FATTY ACID SYNTHASE"/>
    <property type="match status" value="1"/>
</dbReference>
<dbReference type="NCBIfam" id="TIGR04532">
    <property type="entry name" value="PT_fungal_PKS"/>
    <property type="match status" value="1"/>
</dbReference>
<dbReference type="InterPro" id="IPR020841">
    <property type="entry name" value="PKS_Beta-ketoAc_synthase_dom"/>
</dbReference>
<dbReference type="InterPro" id="IPR016039">
    <property type="entry name" value="Thiolase-like"/>
</dbReference>
<evidence type="ECO:0000259" key="6">
    <source>
        <dbReference type="PROSITE" id="PS50075"/>
    </source>
</evidence>
<evidence type="ECO:0000259" key="7">
    <source>
        <dbReference type="PROSITE" id="PS52004"/>
    </source>
</evidence>
<feature type="region of interest" description="Disordered" evidence="5">
    <location>
        <begin position="1751"/>
        <end position="1805"/>
    </location>
</feature>
<evidence type="ECO:0000313" key="9">
    <source>
        <dbReference type="EMBL" id="KAK2603258.1"/>
    </source>
</evidence>
<evidence type="ECO:0008006" key="11">
    <source>
        <dbReference type="Google" id="ProtNLM"/>
    </source>
</evidence>
<dbReference type="InterPro" id="IPR049551">
    <property type="entry name" value="PKS_DH_C"/>
</dbReference>
<evidence type="ECO:0000256" key="4">
    <source>
        <dbReference type="PROSITE-ProRule" id="PRU01363"/>
    </source>
</evidence>
<dbReference type="CDD" id="cd00833">
    <property type="entry name" value="PKS"/>
    <property type="match status" value="1"/>
</dbReference>
<dbReference type="Gene3D" id="3.40.47.10">
    <property type="match status" value="1"/>
</dbReference>
<dbReference type="InterPro" id="IPR001227">
    <property type="entry name" value="Ac_transferase_dom_sf"/>
</dbReference>
<dbReference type="PROSITE" id="PS50075">
    <property type="entry name" value="CARRIER"/>
    <property type="match status" value="1"/>
</dbReference>
<dbReference type="Pfam" id="PF16073">
    <property type="entry name" value="SAT"/>
    <property type="match status" value="1"/>
</dbReference>
<comment type="caution">
    <text evidence="9">The sequence shown here is derived from an EMBL/GenBank/DDBJ whole genome shotgun (WGS) entry which is preliminary data.</text>
</comment>
<dbReference type="GO" id="GO:0004312">
    <property type="term" value="F:fatty acid synthase activity"/>
    <property type="evidence" value="ECO:0007669"/>
    <property type="project" value="TreeGrafter"/>
</dbReference>
<dbReference type="InterPro" id="IPR036736">
    <property type="entry name" value="ACP-like_sf"/>
</dbReference>
<feature type="active site" description="Proton donor; for dehydratase activity" evidence="4">
    <location>
        <position position="1643"/>
    </location>
</feature>
<dbReference type="Pfam" id="PF22621">
    <property type="entry name" value="CurL-like_PKS_C"/>
    <property type="match status" value="1"/>
</dbReference>
<dbReference type="InterPro" id="IPR016035">
    <property type="entry name" value="Acyl_Trfase/lysoPLipase"/>
</dbReference>
<dbReference type="PROSITE" id="PS00012">
    <property type="entry name" value="PHOSPHOPANTETHEINE"/>
    <property type="match status" value="1"/>
</dbReference>
<dbReference type="InterPro" id="IPR049900">
    <property type="entry name" value="PKS_mFAS_DH"/>
</dbReference>
<evidence type="ECO:0000313" key="10">
    <source>
        <dbReference type="Proteomes" id="UP001265746"/>
    </source>
</evidence>
<keyword evidence="1" id="KW-0596">Phosphopantetheine</keyword>
<feature type="domain" description="Carrier" evidence="6">
    <location>
        <begin position="1852"/>
        <end position="1934"/>
    </location>
</feature>
<dbReference type="GO" id="GO:0044550">
    <property type="term" value="P:secondary metabolite biosynthetic process"/>
    <property type="evidence" value="ECO:0007669"/>
    <property type="project" value="TreeGrafter"/>
</dbReference>
<organism evidence="9 10">
    <name type="scientific">Phomopsis amygdali</name>
    <name type="common">Fusicoccum amygdali</name>
    <dbReference type="NCBI Taxonomy" id="1214568"/>
    <lineage>
        <taxon>Eukaryota</taxon>
        <taxon>Fungi</taxon>
        <taxon>Dikarya</taxon>
        <taxon>Ascomycota</taxon>
        <taxon>Pezizomycotina</taxon>
        <taxon>Sordariomycetes</taxon>
        <taxon>Sordariomycetidae</taxon>
        <taxon>Diaporthales</taxon>
        <taxon>Diaporthaceae</taxon>
        <taxon>Diaporthe</taxon>
    </lineage>
</organism>
<name>A0AAD9W0Y8_PHOAM</name>
<dbReference type="Pfam" id="PF02801">
    <property type="entry name" value="Ketoacyl-synt_C"/>
    <property type="match status" value="1"/>
</dbReference>
<dbReference type="Pfam" id="PF00550">
    <property type="entry name" value="PP-binding"/>
    <property type="match status" value="1"/>
</dbReference>
<dbReference type="GO" id="GO:0006633">
    <property type="term" value="P:fatty acid biosynthetic process"/>
    <property type="evidence" value="ECO:0007669"/>
    <property type="project" value="TreeGrafter"/>
</dbReference>
<dbReference type="SMART" id="SM00825">
    <property type="entry name" value="PKS_KS"/>
    <property type="match status" value="1"/>
</dbReference>
<dbReference type="SUPFAM" id="SSF47336">
    <property type="entry name" value="ACP-like"/>
    <property type="match status" value="1"/>
</dbReference>
<feature type="compositionally biased region" description="Basic and acidic residues" evidence="5">
    <location>
        <begin position="1762"/>
        <end position="1777"/>
    </location>
</feature>
<proteinExistence type="predicted"/>
<dbReference type="Gene3D" id="3.40.50.1820">
    <property type="entry name" value="alpha/beta hydrolase"/>
    <property type="match status" value="1"/>
</dbReference>
<feature type="region of interest" description="N-terminal hotdog fold" evidence="4">
    <location>
        <begin position="1414"/>
        <end position="1549"/>
    </location>
</feature>
<dbReference type="InterPro" id="IPR014030">
    <property type="entry name" value="Ketoacyl_synth_N"/>
</dbReference>
<accession>A0AAD9W0Y8</accession>
<dbReference type="PANTHER" id="PTHR43775:SF40">
    <property type="entry name" value="NORSOLORINIC ACID SYNTHASE STCA"/>
    <property type="match status" value="1"/>
</dbReference>
<keyword evidence="2" id="KW-0597">Phosphoprotein</keyword>
<dbReference type="InterPro" id="IPR050091">
    <property type="entry name" value="PKS_NRPS_Biosynth_Enz"/>
</dbReference>
<dbReference type="Gene3D" id="1.10.1200.10">
    <property type="entry name" value="ACP-like"/>
    <property type="match status" value="1"/>
</dbReference>
<dbReference type="Pfam" id="PF00109">
    <property type="entry name" value="ketoacyl-synt"/>
    <property type="match status" value="1"/>
</dbReference>
<dbReference type="SUPFAM" id="SSF53901">
    <property type="entry name" value="Thiolase-like"/>
    <property type="match status" value="2"/>
</dbReference>
<keyword evidence="10" id="KW-1185">Reference proteome</keyword>
<dbReference type="EMBL" id="JAUJFL010000005">
    <property type="protein sequence ID" value="KAK2603258.1"/>
    <property type="molecule type" value="Genomic_DNA"/>
</dbReference>
<dbReference type="InterPro" id="IPR032088">
    <property type="entry name" value="SAT"/>
</dbReference>
<evidence type="ECO:0000259" key="8">
    <source>
        <dbReference type="PROSITE" id="PS52019"/>
    </source>
</evidence>
<protein>
    <recommendedName>
        <fullName evidence="11">Polyketide synthase</fullName>
    </recommendedName>
</protein>
<dbReference type="SUPFAM" id="SSF53474">
    <property type="entry name" value="alpha/beta-Hydrolases"/>
    <property type="match status" value="1"/>
</dbReference>
<sequence length="2275" mass="250481">MLDQKPFELFVFGDQTYSLQTKDLRNLVHDGSNDPVVVEFLERACRTLRNDLYQLTPEDRLNAPLLSHVADLLLWKRGHCVPLDMAILCLYQLGIFMKQVGHSYPSSESSCCLGLCTGALAAAAISCSSNTLELLPLALEAVRVSFQIGIIVDKMAKCIDASGRDRHIDDRTDKVGELPSWTVLMAGSNVEDVVHRFAGESNLPPAARPWISARSPGDIIAVSGRPSSLARLSAWADSSVLKLRSPRPLPIFAPYHAPHLYSRSDVEELVRLTHTSPCRSSPFAEEGSRLHIPVISSSTGDIKEVTNHSNNFTTMLKSAVEQILLQPICWDPVLARLHTRVETIGGIAGLRIIPLATSVDRLIYTELHQLEPSVSLSSTAYNDIGQTTLPRSRPLPKANSIAIIGMAGRFPGAADVDALWNIFHFGLDVCKDIPPLRWKLKTHVDPSGRKRNSSRVPFGCWLDDPDVFDADFFNMSAQEATRMDPAQRLALMTTHEAIEQAGVVWADDFDDTDATPSTRRDRVGVYYGVSGNDWRECNAAQKIDSHFMRGSNRAFVSGRISEAFKLSGPSHTIDTSSANSLAPVHTACLSLCGHETDMCIVGGANVMTNPDIHTGLDRGGLLSHSGNCKVFDDTSDGLCRGEGVVSLVLKRLDDALAEHDPVLGVIAGAASNYDCASSRGDAHPVRSTTYKNPFTTVLNNSNVEPSSIGYVEFGGCSTREGDASEIGSVLDILAPTPASCISGTSRATPLYLGSAMANIGHGEAALGLSSIIKMLLMFREKSIPPHIGIRKRINSEFPAELARKHNTHIHTGKTIEWRQDTVIASQIEPRRVLVHEVGSVAHATSALLLEEPMHDQDRHEPSGVVHQPPEIDPAISYVIVISAKSKISLQCNMTNLYGWLKKETNRNQFSLAQLSYTTTARRVHYSHRTMLVASSYEDACTQIEAGMQRSRMEHEIATTDIRSLRLAHIDQTKKACPLVFAFTDSLTCNSASSLSVDYFSQLYQNFSTVRRDINRVNQIVRLLGFPSIMDVLGLEDGDEPCQHIQSQHPCNSTNTHQTAGPFANVHTQMRRLGFPCVMDFLRLKEIDEPQQHMQAQRSVKGTKTRQIAEQLANMCTQMVLARLWRSWGINPIAVISEGGMSIYSALNAAGVLSDVDAIYLAGTSIQLGLPQPRRIEGQLERELDWDNASAEFERITSVATYHKARISVLRLLRDNVNDEMTCSDIMSSNASFESVAEVGESDELLLARRLLAIFKSRYFDSKLTTVGALEEVLLSACRKTINLIPDHSIIQQVGPEAPILCDPMTEGIKFGTADGECISPNAMRGDLASDTPKRKMWTHLTEMLRVLYCLGARIRWDQYYLDLPPKSRSVVSSLPAYSWSLKEYWVPYINDWALSKGAASKVMVAPKLESTTIHRIIEETEFVEEGGEDLRLVVEADISRDDLHGIVQGHIVDGVPLCTPSVYADIALSLGKYIQQRYRNGNLERLISVRDMAVTKALIAQPSGPQRLQACVEANWASNSAICKFSTLDHRNKPQQHAQCTICFSDAEIIEQIEQFDMASSYIKLVRALRQGITTQRTVRFTRNMMYRTLRSLAEFHPDHKLVDDIVIDSQTHEATAQVSFGQLLAQEGKHIGTFHTHPGVVDALTQPAGFALNGADGTDLDKEVYINHGWGSCYLFEPLELTKAYTVYVHMTEGQGQIWYGDIVVLDMGDGERPERVVAFFERYSVQRLPRRVLSIVLRAEGGGAYKTAKLQSGQDQLSQADRRPEASSKLARQERPPMVPTLGSPVRGFSQAPRSSHASSVDTPVLDRDSQHLHFHVNIPLSPALPKTPLTVEALHEDSKVIARGHISHDGDYDIVRQTMQIISEESGCELADLDDDNLALADVGIDSLLSLEITSRLREELGDELSHVDLNSLFTTYPTVASLKAALVGRRPNHTARSVRSPRRRASTSTSALSSQDSVFTDVSSTTSTTTVSDTRVPQATSVILQGSPKRARATLFLFPDGSGSATSYASIPPVSSTGDLCIIAFNCPFLKKEEMMFSCHLDALIDHGYLPELRRRLSLQASEGGRAKQTYYIGGWSAGGTLAYRAAQRLLQAEEESAACSQKNLGNMAGLVLIDAPPPIRGMDPLPDHFYKYCEQKGVFGGWSGARARKAPEWLIPHFNGTIAILRNYVAEPLTRAQCAKLKTVACIWAGESVVGADKPLEPHPDDTEGMKFLTIQRQDFSTAGWEKLLPGVDEAVVLCQRLHGAHHFSLTRNPYASELAAFIRQAVSLG</sequence>
<dbReference type="InterPro" id="IPR030918">
    <property type="entry name" value="PT_fungal_PKS"/>
</dbReference>
<dbReference type="Pfam" id="PF14765">
    <property type="entry name" value="PS-DH"/>
    <property type="match status" value="1"/>
</dbReference>